<evidence type="ECO:0000256" key="1">
    <source>
        <dbReference type="SAM" id="SignalP"/>
    </source>
</evidence>
<dbReference type="AlphaFoldDB" id="A0A1F6EI29"/>
<dbReference type="EMBL" id="MFLU01000022">
    <property type="protein sequence ID" value="OGG73294.1"/>
    <property type="molecule type" value="Genomic_DNA"/>
</dbReference>
<name>A0A1F6EI29_9BACT</name>
<proteinExistence type="predicted"/>
<evidence type="ECO:0000313" key="2">
    <source>
        <dbReference type="EMBL" id="OGG73294.1"/>
    </source>
</evidence>
<sequence length="148" mass="16541">MRVLYRLTIVIATLLWAPITSAGELEFNTLPFQTLAGGCRGSSPDTEGSAQCRWRKNGPGNYSVKCTVNINDQTIVMQAQIRPIRRINESIPPVSMGREFQIDEIICKPGFLLFLITNNLRCADPTASKFTCGWCEKDSCYEGTARFK</sequence>
<feature type="chain" id="PRO_5009524157" description="Ig-like domain-containing protein" evidence="1">
    <location>
        <begin position="23"/>
        <end position="148"/>
    </location>
</feature>
<feature type="signal peptide" evidence="1">
    <location>
        <begin position="1"/>
        <end position="22"/>
    </location>
</feature>
<keyword evidence="1" id="KW-0732">Signal</keyword>
<evidence type="ECO:0008006" key="4">
    <source>
        <dbReference type="Google" id="ProtNLM"/>
    </source>
</evidence>
<protein>
    <recommendedName>
        <fullName evidence="4">Ig-like domain-containing protein</fullName>
    </recommendedName>
</protein>
<dbReference type="Proteomes" id="UP000178587">
    <property type="component" value="Unassembled WGS sequence"/>
</dbReference>
<comment type="caution">
    <text evidence="2">The sequence shown here is derived from an EMBL/GenBank/DDBJ whole genome shotgun (WGS) entry which is preliminary data.</text>
</comment>
<evidence type="ECO:0000313" key="3">
    <source>
        <dbReference type="Proteomes" id="UP000178587"/>
    </source>
</evidence>
<organism evidence="2 3">
    <name type="scientific">Candidatus Kaiserbacteria bacterium RIFCSPLOWO2_01_FULL_50_24</name>
    <dbReference type="NCBI Taxonomy" id="1798507"/>
    <lineage>
        <taxon>Bacteria</taxon>
        <taxon>Candidatus Kaiseribacteriota</taxon>
    </lineage>
</organism>
<gene>
    <name evidence="2" type="ORF">A3A34_03370</name>
</gene>
<accession>A0A1F6EI29</accession>
<dbReference type="STRING" id="1798507.A3A34_03370"/>
<reference evidence="2 3" key="1">
    <citation type="journal article" date="2016" name="Nat. Commun.">
        <title>Thousands of microbial genomes shed light on interconnected biogeochemical processes in an aquifer system.</title>
        <authorList>
            <person name="Anantharaman K."/>
            <person name="Brown C.T."/>
            <person name="Hug L.A."/>
            <person name="Sharon I."/>
            <person name="Castelle C.J."/>
            <person name="Probst A.J."/>
            <person name="Thomas B.C."/>
            <person name="Singh A."/>
            <person name="Wilkins M.J."/>
            <person name="Karaoz U."/>
            <person name="Brodie E.L."/>
            <person name="Williams K.H."/>
            <person name="Hubbard S.S."/>
            <person name="Banfield J.F."/>
        </authorList>
    </citation>
    <scope>NUCLEOTIDE SEQUENCE [LARGE SCALE GENOMIC DNA]</scope>
</reference>